<protein>
    <submittedName>
        <fullName evidence="1">Arylsulfotransferase</fullName>
    </submittedName>
</protein>
<reference evidence="1" key="1">
    <citation type="submission" date="2024-09" db="EMBL/GenBank/DDBJ databases">
        <title>Draft Genome Sequences of Neofusicoccum parvum.</title>
        <authorList>
            <person name="Ashida A."/>
            <person name="Camagna M."/>
            <person name="Tanaka A."/>
            <person name="Takemoto D."/>
        </authorList>
    </citation>
    <scope>NUCLEOTIDE SEQUENCE</scope>
    <source>
        <strain evidence="1">PPO83</strain>
    </source>
</reference>
<evidence type="ECO:0000313" key="1">
    <source>
        <dbReference type="EMBL" id="GME43521.1"/>
    </source>
</evidence>
<proteinExistence type="predicted"/>
<gene>
    <name evidence="1" type="primary">g1114</name>
    <name evidence="1" type="ORF">NpPPO83_00001114</name>
</gene>
<dbReference type="Proteomes" id="UP001165186">
    <property type="component" value="Unassembled WGS sequence"/>
</dbReference>
<keyword evidence="2" id="KW-1185">Reference proteome</keyword>
<evidence type="ECO:0000313" key="2">
    <source>
        <dbReference type="Proteomes" id="UP001165186"/>
    </source>
</evidence>
<organism evidence="1 2">
    <name type="scientific">Neofusicoccum parvum</name>
    <dbReference type="NCBI Taxonomy" id="310453"/>
    <lineage>
        <taxon>Eukaryota</taxon>
        <taxon>Fungi</taxon>
        <taxon>Dikarya</taxon>
        <taxon>Ascomycota</taxon>
        <taxon>Pezizomycotina</taxon>
        <taxon>Dothideomycetes</taxon>
        <taxon>Dothideomycetes incertae sedis</taxon>
        <taxon>Botryosphaeriales</taxon>
        <taxon>Botryosphaeriaceae</taxon>
        <taxon>Neofusicoccum</taxon>
    </lineage>
</organism>
<comment type="caution">
    <text evidence="1">The sequence shown here is derived from an EMBL/GenBank/DDBJ whole genome shotgun (WGS) entry which is preliminary data.</text>
</comment>
<accession>A0ACB5SIZ4</accession>
<dbReference type="EMBL" id="BSXG01000109">
    <property type="protein sequence ID" value="GME43521.1"/>
    <property type="molecule type" value="Genomic_DNA"/>
</dbReference>
<name>A0ACB5SIZ4_9PEZI</name>
<sequence length="649" mass="71078">MRLLRQLWLAVGAVISQCSQASAYHNTTTSAPFFYSRPDINPPALELRSYNHNAVSPGHIFLAPWSHTEMSSIDAGPYIFDNSGELVWAGPAAFGGLSAHSPHVCRWKSANHLCFFQGASHHGFGRGMGLILDSTYRVAATIQVGGSTAAAGDMHEFQLFGDAALASIYQVLPYDISPFGVVDRIGWIVESMFQEIRVADGAVLFEWSSLDHEETSPRAARLLPGATPIVGNGLDPGTPFDYFHLNSVDKNDDGDYLVSSRHLSSVYKISGEDGRILWVLHGQDDVSQKSYESIVRHGFNFSSQHDVRWISCNGSHSVISMLDNASDDSTTTAAHSRGMLVTIEHTTQTATLASEVFPSDVSQQMLSGAQGSFQLLPNENNFVGWGKWPFFSEHSPSGETLLWGQFAPNATDTDIMSYRTRKFDWAATPHDTPTMFVYSHNATATSGTVFYVSWNGATDIKAWNFYTASGGDAAGPWRQVGTVNRTGFETRYLWHGFGKWSFAEAVDLDGKAIRRSKVYKTFVPSELLREACDTWGCAAMIPNRSGQGRLRPEDVKWEAVGYNEGAQGVPRYPDRQPPAPLGVAWQIGPQAAALLVVVAYVVLLWLSPRVYARLDGAGPARESQERTSPECLELGPVSPRHSGLGTVSR</sequence>